<name>A0A1B6MSA3_9HEMI</name>
<feature type="non-terminal residue" evidence="1">
    <location>
        <position position="141"/>
    </location>
</feature>
<reference evidence="1" key="1">
    <citation type="submission" date="2015-11" db="EMBL/GenBank/DDBJ databases">
        <title>De novo transcriptome assembly of four potential Pierce s Disease insect vectors from Arizona vineyards.</title>
        <authorList>
            <person name="Tassone E.E."/>
        </authorList>
    </citation>
    <scope>NUCLEOTIDE SEQUENCE</scope>
</reference>
<gene>
    <name evidence="1" type="ORF">g.5801</name>
</gene>
<accession>A0A1B6MSA3</accession>
<dbReference type="AlphaFoldDB" id="A0A1B6MSA3"/>
<evidence type="ECO:0000313" key="1">
    <source>
        <dbReference type="EMBL" id="JAT38821.1"/>
    </source>
</evidence>
<sequence length="141" mass="16238">MKIKEINKQYKRELTSTKKTFFDHKIINSKNIQKTTWDLINSEVGSEGDKSLNGMILKESGMVYSDPFQITNIFNNYFCSMEKVTAVSSHQRQSIPKLVHDSLLHPKFHLKPTDEMEILNIINSLNSSYSCGFYDVLVSII</sequence>
<protein>
    <submittedName>
        <fullName evidence="1">Uncharacterized protein</fullName>
    </submittedName>
</protein>
<organism evidence="1">
    <name type="scientific">Graphocephala atropunctata</name>
    <dbReference type="NCBI Taxonomy" id="36148"/>
    <lineage>
        <taxon>Eukaryota</taxon>
        <taxon>Metazoa</taxon>
        <taxon>Ecdysozoa</taxon>
        <taxon>Arthropoda</taxon>
        <taxon>Hexapoda</taxon>
        <taxon>Insecta</taxon>
        <taxon>Pterygota</taxon>
        <taxon>Neoptera</taxon>
        <taxon>Paraneoptera</taxon>
        <taxon>Hemiptera</taxon>
        <taxon>Auchenorrhyncha</taxon>
        <taxon>Membracoidea</taxon>
        <taxon>Cicadellidae</taxon>
        <taxon>Cicadellinae</taxon>
        <taxon>Cicadellini</taxon>
        <taxon>Graphocephala</taxon>
    </lineage>
</organism>
<dbReference type="EMBL" id="GEBQ01001156">
    <property type="protein sequence ID" value="JAT38821.1"/>
    <property type="molecule type" value="Transcribed_RNA"/>
</dbReference>
<proteinExistence type="predicted"/>